<evidence type="ECO:0000256" key="4">
    <source>
        <dbReference type="ARBA" id="ARBA00022691"/>
    </source>
</evidence>
<dbReference type="PIRSF" id="PIRSF000410">
    <property type="entry name" value="CheR"/>
    <property type="match status" value="1"/>
</dbReference>
<feature type="binding site" evidence="6">
    <location>
        <begin position="219"/>
        <end position="220"/>
    </location>
    <ligand>
        <name>S-adenosyl-L-methionine</name>
        <dbReference type="ChEBI" id="CHEBI:59789"/>
    </ligand>
</feature>
<feature type="binding site" evidence="6">
    <location>
        <position position="78"/>
    </location>
    <ligand>
        <name>S-adenosyl-L-methionine</name>
        <dbReference type="ChEBI" id="CHEBI:59789"/>
    </ligand>
</feature>
<dbReference type="InterPro" id="IPR022641">
    <property type="entry name" value="CheR_N"/>
</dbReference>
<dbReference type="InterPro" id="IPR050903">
    <property type="entry name" value="Bact_Chemotaxis_MeTrfase"/>
</dbReference>
<dbReference type="SMART" id="SM00138">
    <property type="entry name" value="MeTrc"/>
    <property type="match status" value="1"/>
</dbReference>
<dbReference type="Proteomes" id="UP000199502">
    <property type="component" value="Unassembled WGS sequence"/>
</dbReference>
<evidence type="ECO:0000256" key="3">
    <source>
        <dbReference type="ARBA" id="ARBA00022679"/>
    </source>
</evidence>
<dbReference type="STRING" id="336292.SAMN05660710_02900"/>
<comment type="catalytic activity">
    <reaction evidence="1 5">
        <text>L-glutamyl-[protein] + S-adenosyl-L-methionine = [protein]-L-glutamate 5-O-methyl ester + S-adenosyl-L-homocysteine</text>
        <dbReference type="Rhea" id="RHEA:24452"/>
        <dbReference type="Rhea" id="RHEA-COMP:10208"/>
        <dbReference type="Rhea" id="RHEA-COMP:10311"/>
        <dbReference type="ChEBI" id="CHEBI:29973"/>
        <dbReference type="ChEBI" id="CHEBI:57856"/>
        <dbReference type="ChEBI" id="CHEBI:59789"/>
        <dbReference type="ChEBI" id="CHEBI:82795"/>
        <dbReference type="EC" id="2.1.1.80"/>
    </reaction>
</comment>
<dbReference type="GO" id="GO:0032259">
    <property type="term" value="P:methylation"/>
    <property type="evidence" value="ECO:0007669"/>
    <property type="project" value="UniProtKB-KW"/>
</dbReference>
<evidence type="ECO:0000256" key="2">
    <source>
        <dbReference type="ARBA" id="ARBA00022603"/>
    </source>
</evidence>
<protein>
    <recommendedName>
        <fullName evidence="5">Chemotaxis protein methyltransferase</fullName>
        <ecNumber evidence="5">2.1.1.80</ecNumber>
    </recommendedName>
</protein>
<name>A0A1G5IZP0_9RHOB</name>
<sequence>MITTPPELTQAQFRKLADIIHADSGIVINEAKRSLLVARINRRLRILDLQDFGAYCQKLDGADGAQERRHLLSAITTNVTAFFREPHHFDALSSEILKPLMADARAGKRVRFWSAACSSGEEPYSLAFTVLEALPEAARHDVLILASDVDPQMVRRAEEGLYAEDAVRVLGPERSQRFMVRRDDAYAVRDDVKAMLRFVELNLHAQWPFTGKFDVIFCRNVTIYFDGEARRRLWQRFAGQLNEGGTLFIGHSERVDGPAAELFELVGTTQYRRNAVPVQTTAS</sequence>
<keyword evidence="9" id="KW-1185">Reference proteome</keyword>
<keyword evidence="2 5" id="KW-0489">Methyltransferase</keyword>
<feature type="binding site" evidence="6">
    <location>
        <position position="80"/>
    </location>
    <ligand>
        <name>S-adenosyl-L-methionine</name>
        <dbReference type="ChEBI" id="CHEBI:59789"/>
    </ligand>
</feature>
<feature type="binding site" evidence="6">
    <location>
        <position position="148"/>
    </location>
    <ligand>
        <name>S-adenosyl-L-methionine</name>
        <dbReference type="ChEBI" id="CHEBI:59789"/>
    </ligand>
</feature>
<evidence type="ECO:0000313" key="8">
    <source>
        <dbReference type="EMBL" id="SCY81487.1"/>
    </source>
</evidence>
<dbReference type="EMBL" id="FMVT01000010">
    <property type="protein sequence ID" value="SCY81487.1"/>
    <property type="molecule type" value="Genomic_DNA"/>
</dbReference>
<dbReference type="PANTHER" id="PTHR24422:SF10">
    <property type="entry name" value="CHEMOTAXIS PROTEIN METHYLTRANSFERASE 2"/>
    <property type="match status" value="1"/>
</dbReference>
<feature type="binding site" evidence="6">
    <location>
        <position position="122"/>
    </location>
    <ligand>
        <name>S-adenosyl-L-methionine</name>
        <dbReference type="ChEBI" id="CHEBI:59789"/>
    </ligand>
</feature>
<dbReference type="InterPro" id="IPR036804">
    <property type="entry name" value="CheR_N_sf"/>
</dbReference>
<dbReference type="InterPro" id="IPR029063">
    <property type="entry name" value="SAM-dependent_MTases_sf"/>
</dbReference>
<keyword evidence="3 5" id="KW-0808">Transferase</keyword>
<evidence type="ECO:0000313" key="9">
    <source>
        <dbReference type="Proteomes" id="UP000199502"/>
    </source>
</evidence>
<feature type="domain" description="CheR-type methyltransferase" evidence="7">
    <location>
        <begin position="1"/>
        <end position="276"/>
    </location>
</feature>
<dbReference type="PROSITE" id="PS50123">
    <property type="entry name" value="CHER"/>
    <property type="match status" value="1"/>
</dbReference>
<organism evidence="8 9">
    <name type="scientific">Paracoccus tibetensis</name>
    <dbReference type="NCBI Taxonomy" id="336292"/>
    <lineage>
        <taxon>Bacteria</taxon>
        <taxon>Pseudomonadati</taxon>
        <taxon>Pseudomonadota</taxon>
        <taxon>Alphaproteobacteria</taxon>
        <taxon>Rhodobacterales</taxon>
        <taxon>Paracoccaceae</taxon>
        <taxon>Paracoccus</taxon>
    </lineage>
</organism>
<reference evidence="8 9" key="1">
    <citation type="submission" date="2016-10" db="EMBL/GenBank/DDBJ databases">
        <authorList>
            <person name="de Groot N.N."/>
        </authorList>
    </citation>
    <scope>NUCLEOTIDE SEQUENCE [LARGE SCALE GENOMIC DNA]</scope>
    <source>
        <strain evidence="8 9">CGMCC 1.8925</strain>
    </source>
</reference>
<dbReference type="RefSeq" id="WP_245686686.1">
    <property type="nucleotide sequence ID" value="NZ_FMVT01000010.1"/>
</dbReference>
<evidence type="ECO:0000256" key="6">
    <source>
        <dbReference type="PIRSR" id="PIRSR000410-1"/>
    </source>
</evidence>
<dbReference type="EC" id="2.1.1.80" evidence="5"/>
<accession>A0A1G5IZP0</accession>
<gene>
    <name evidence="8" type="ORF">SAMN05660710_02900</name>
</gene>
<dbReference type="Gene3D" id="3.40.50.150">
    <property type="entry name" value="Vaccinia Virus protein VP39"/>
    <property type="match status" value="1"/>
</dbReference>
<dbReference type="PANTHER" id="PTHR24422">
    <property type="entry name" value="CHEMOTAXIS PROTEIN METHYLTRANSFERASE"/>
    <property type="match status" value="1"/>
</dbReference>
<keyword evidence="4 5" id="KW-0949">S-adenosyl-L-methionine</keyword>
<dbReference type="Gene3D" id="1.10.155.10">
    <property type="entry name" value="Chemotaxis receptor methyltransferase CheR, N-terminal domain"/>
    <property type="match status" value="1"/>
</dbReference>
<dbReference type="SUPFAM" id="SSF53335">
    <property type="entry name" value="S-adenosyl-L-methionine-dependent methyltransferases"/>
    <property type="match status" value="1"/>
</dbReference>
<dbReference type="Pfam" id="PF03705">
    <property type="entry name" value="CheR_N"/>
    <property type="match status" value="1"/>
</dbReference>
<dbReference type="InterPro" id="IPR000780">
    <property type="entry name" value="CheR_MeTrfase"/>
</dbReference>
<evidence type="ECO:0000259" key="7">
    <source>
        <dbReference type="PROSITE" id="PS50123"/>
    </source>
</evidence>
<comment type="function">
    <text evidence="5">Methylation of the membrane-bound methyl-accepting chemotaxis proteins (MCP) to form gamma-glutamyl methyl ester residues in MCP.</text>
</comment>
<feature type="binding site" evidence="6">
    <location>
        <position position="84"/>
    </location>
    <ligand>
        <name>S-adenosyl-L-methionine</name>
        <dbReference type="ChEBI" id="CHEBI:59789"/>
    </ligand>
</feature>
<dbReference type="InterPro" id="IPR022642">
    <property type="entry name" value="CheR_C"/>
</dbReference>
<dbReference type="AlphaFoldDB" id="A0A1G5IZP0"/>
<feature type="binding site" evidence="6">
    <location>
        <begin position="202"/>
        <end position="203"/>
    </location>
    <ligand>
        <name>S-adenosyl-L-methionine</name>
        <dbReference type="ChEBI" id="CHEBI:59789"/>
    </ligand>
</feature>
<dbReference type="PRINTS" id="PR00996">
    <property type="entry name" value="CHERMTFRASE"/>
</dbReference>
<evidence type="ECO:0000256" key="1">
    <source>
        <dbReference type="ARBA" id="ARBA00001541"/>
    </source>
</evidence>
<dbReference type="InterPro" id="IPR026024">
    <property type="entry name" value="Chemotaxis_MeTrfase_CheR"/>
</dbReference>
<evidence type="ECO:0000256" key="5">
    <source>
        <dbReference type="PIRNR" id="PIRNR000410"/>
    </source>
</evidence>
<proteinExistence type="predicted"/>
<dbReference type="SUPFAM" id="SSF47757">
    <property type="entry name" value="Chemotaxis receptor methyltransferase CheR, N-terminal domain"/>
    <property type="match status" value="1"/>
</dbReference>
<dbReference type="Pfam" id="PF01739">
    <property type="entry name" value="CheR"/>
    <property type="match status" value="1"/>
</dbReference>
<dbReference type="GO" id="GO:0008983">
    <property type="term" value="F:protein-glutamate O-methyltransferase activity"/>
    <property type="evidence" value="ECO:0007669"/>
    <property type="project" value="UniProtKB-EC"/>
</dbReference>